<comment type="caution">
    <text evidence="1">The sequence shown here is derived from an EMBL/GenBank/DDBJ whole genome shotgun (WGS) entry which is preliminary data.</text>
</comment>
<keyword evidence="2" id="KW-1185">Reference proteome</keyword>
<name>A0AAV4Y7C4_CAEEX</name>
<dbReference type="Proteomes" id="UP001054945">
    <property type="component" value="Unassembled WGS sequence"/>
</dbReference>
<dbReference type="AlphaFoldDB" id="A0AAV4Y7C4"/>
<reference evidence="1 2" key="1">
    <citation type="submission" date="2021-06" db="EMBL/GenBank/DDBJ databases">
        <title>Caerostris extrusa draft genome.</title>
        <authorList>
            <person name="Kono N."/>
            <person name="Arakawa K."/>
        </authorList>
    </citation>
    <scope>NUCLEOTIDE SEQUENCE [LARGE SCALE GENOMIC DNA]</scope>
</reference>
<accession>A0AAV4Y7C4</accession>
<dbReference type="EMBL" id="BPLR01001353">
    <property type="protein sequence ID" value="GIZ01821.1"/>
    <property type="molecule type" value="Genomic_DNA"/>
</dbReference>
<evidence type="ECO:0008006" key="3">
    <source>
        <dbReference type="Google" id="ProtNLM"/>
    </source>
</evidence>
<proteinExistence type="predicted"/>
<gene>
    <name evidence="1" type="ORF">CEXT_283441</name>
</gene>
<protein>
    <recommendedName>
        <fullName evidence="3">C2H2-type domain-containing protein</fullName>
    </recommendedName>
</protein>
<organism evidence="1 2">
    <name type="scientific">Caerostris extrusa</name>
    <name type="common">Bark spider</name>
    <name type="synonym">Caerostris bankana</name>
    <dbReference type="NCBI Taxonomy" id="172846"/>
    <lineage>
        <taxon>Eukaryota</taxon>
        <taxon>Metazoa</taxon>
        <taxon>Ecdysozoa</taxon>
        <taxon>Arthropoda</taxon>
        <taxon>Chelicerata</taxon>
        <taxon>Arachnida</taxon>
        <taxon>Araneae</taxon>
        <taxon>Araneomorphae</taxon>
        <taxon>Entelegynae</taxon>
        <taxon>Araneoidea</taxon>
        <taxon>Araneidae</taxon>
        <taxon>Caerostris</taxon>
    </lineage>
</organism>
<sequence length="103" mass="11404">MVAGKVSLGFNRHHFPGSSSNYAASVDPLASASRRNSPCETRKDGEISPSRTWRMINYTLLSNAYSPNKPPYQCPTCPRAIQRLGCRLVGLSRGLGSHRRQKE</sequence>
<evidence type="ECO:0000313" key="1">
    <source>
        <dbReference type="EMBL" id="GIZ01821.1"/>
    </source>
</evidence>
<evidence type="ECO:0000313" key="2">
    <source>
        <dbReference type="Proteomes" id="UP001054945"/>
    </source>
</evidence>